<proteinExistence type="predicted"/>
<organism evidence="1">
    <name type="scientific">Arundo donax</name>
    <name type="common">Giant reed</name>
    <name type="synonym">Donax arundinaceus</name>
    <dbReference type="NCBI Taxonomy" id="35708"/>
    <lineage>
        <taxon>Eukaryota</taxon>
        <taxon>Viridiplantae</taxon>
        <taxon>Streptophyta</taxon>
        <taxon>Embryophyta</taxon>
        <taxon>Tracheophyta</taxon>
        <taxon>Spermatophyta</taxon>
        <taxon>Magnoliopsida</taxon>
        <taxon>Liliopsida</taxon>
        <taxon>Poales</taxon>
        <taxon>Poaceae</taxon>
        <taxon>PACMAD clade</taxon>
        <taxon>Arundinoideae</taxon>
        <taxon>Arundineae</taxon>
        <taxon>Arundo</taxon>
    </lineage>
</organism>
<reference evidence="1" key="2">
    <citation type="journal article" date="2015" name="Data Brief">
        <title>Shoot transcriptome of the giant reed, Arundo donax.</title>
        <authorList>
            <person name="Barrero R.A."/>
            <person name="Guerrero F.D."/>
            <person name="Moolhuijzen P."/>
            <person name="Goolsby J.A."/>
            <person name="Tidwell J."/>
            <person name="Bellgard S.E."/>
            <person name="Bellgard M.I."/>
        </authorList>
    </citation>
    <scope>NUCLEOTIDE SEQUENCE</scope>
    <source>
        <tissue evidence="1">Shoot tissue taken approximately 20 cm above the soil surface</tissue>
    </source>
</reference>
<accession>A0A0A9HZ47</accession>
<dbReference type="EMBL" id="GBRH01159718">
    <property type="protein sequence ID" value="JAE38178.1"/>
    <property type="molecule type" value="Transcribed_RNA"/>
</dbReference>
<sequence length="41" mass="4749">MNWKKEKPPEKLHQTSPRTSLMAYIVYVVVCMDQADSARVP</sequence>
<protein>
    <submittedName>
        <fullName evidence="1">Uncharacterized protein</fullName>
    </submittedName>
</protein>
<reference evidence="1" key="1">
    <citation type="submission" date="2014-09" db="EMBL/GenBank/DDBJ databases">
        <authorList>
            <person name="Magalhaes I.L.F."/>
            <person name="Oliveira U."/>
            <person name="Santos F.R."/>
            <person name="Vidigal T.H.D.A."/>
            <person name="Brescovit A.D."/>
            <person name="Santos A.J."/>
        </authorList>
    </citation>
    <scope>NUCLEOTIDE SEQUENCE</scope>
    <source>
        <tissue evidence="1">Shoot tissue taken approximately 20 cm above the soil surface</tissue>
    </source>
</reference>
<evidence type="ECO:0000313" key="1">
    <source>
        <dbReference type="EMBL" id="JAE38178.1"/>
    </source>
</evidence>
<dbReference type="AlphaFoldDB" id="A0A0A9HZ47"/>
<name>A0A0A9HZ47_ARUDO</name>